<dbReference type="GO" id="GO:0005978">
    <property type="term" value="P:glycogen biosynthetic process"/>
    <property type="evidence" value="ECO:0007669"/>
    <property type="project" value="UniProtKB-KW"/>
</dbReference>
<sequence length="369" mass="41062">MAKVVGLVNLHSNVDLKGLTERRPVASVSFLGRYGIIDFVLSNFSNSQIDNVGILIKEKPRSLFKHLSNGNAWNFNSKRGGVQLLYDEKFANNNMYNHDINNILENIAFIEKNKPDYVVISPAHIITTMDFSEAIKAHRQSGAEISIVYKKIKNANETFIGSDFLKVKDGVVQAIDKNKGNIKNRAISLETYIFNTKALIKLLKEAQKVSTFFDLRDILSYVLDEKKINAYEFKGFAAIIDSFEAYFKVCQSFLNIDVSTKVFKNNWPIFTNTNDTPPTKYLKNADVQNSFVANGAVIDGTVSGCIIGREVSIGKGAVVKNSIIFSGAKVEADAVLENVIVDKDARIKKIKELKGSADEPLYVKEGDVV</sequence>
<protein>
    <submittedName>
        <fullName evidence="5">Glucose-1-phosphate adenylyltransferase, GlgD subunit</fullName>
    </submittedName>
</protein>
<dbReference type="Gene3D" id="3.90.550.10">
    <property type="entry name" value="Spore Coat Polysaccharide Biosynthesis Protein SpsA, Chain A"/>
    <property type="match status" value="1"/>
</dbReference>
<feature type="domain" description="Glucose-1-phosphate adenylyltransferase/Bifunctional protein GlmU-like C-terminal hexapeptide" evidence="4">
    <location>
        <begin position="284"/>
        <end position="349"/>
    </location>
</feature>
<comment type="caution">
    <text evidence="5">The sequence shown here is derived from an EMBL/GenBank/DDBJ whole genome shotgun (WGS) entry which is preliminary data.</text>
</comment>
<gene>
    <name evidence="5" type="ORF">IV49_GL001267</name>
</gene>
<dbReference type="InterPro" id="IPR011832">
    <property type="entry name" value="GlgDAde_trans"/>
</dbReference>
<proteinExistence type="inferred from homology"/>
<dbReference type="GO" id="GO:0008878">
    <property type="term" value="F:glucose-1-phosphate adenylyltransferase activity"/>
    <property type="evidence" value="ECO:0007669"/>
    <property type="project" value="InterPro"/>
</dbReference>
<dbReference type="PATRIC" id="fig|1410657.5.peg.1308"/>
<reference evidence="5 6" key="1">
    <citation type="journal article" date="2015" name="Genome Announc.">
        <title>Expanding the biotechnology potential of lactobacilli through comparative genomics of 213 strains and associated genera.</title>
        <authorList>
            <person name="Sun Z."/>
            <person name="Harris H.M."/>
            <person name="McCann A."/>
            <person name="Guo C."/>
            <person name="Argimon S."/>
            <person name="Zhang W."/>
            <person name="Yang X."/>
            <person name="Jeffery I.B."/>
            <person name="Cooney J.C."/>
            <person name="Kagawa T.F."/>
            <person name="Liu W."/>
            <person name="Song Y."/>
            <person name="Salvetti E."/>
            <person name="Wrobel A."/>
            <person name="Rasinkangas P."/>
            <person name="Parkhill J."/>
            <person name="Rea M.C."/>
            <person name="O'Sullivan O."/>
            <person name="Ritari J."/>
            <person name="Douillard F.P."/>
            <person name="Paul Ross R."/>
            <person name="Yang R."/>
            <person name="Briner A.E."/>
            <person name="Felis G.E."/>
            <person name="de Vos W.M."/>
            <person name="Barrangou R."/>
            <person name="Klaenhammer T.R."/>
            <person name="Caufield P.W."/>
            <person name="Cui Y."/>
            <person name="Zhang H."/>
            <person name="O'Toole P.W."/>
        </authorList>
    </citation>
    <scope>NUCLEOTIDE SEQUENCE [LARGE SCALE GENOMIC DNA]</scope>
    <source>
        <strain evidence="5 6">DSM 20405</strain>
    </source>
</reference>
<dbReference type="RefSeq" id="WP_029071212.1">
    <property type="nucleotide sequence ID" value="NZ_JNKN01000016.1"/>
</dbReference>
<dbReference type="SUPFAM" id="SSF51161">
    <property type="entry name" value="Trimeric LpxA-like enzymes"/>
    <property type="match status" value="1"/>
</dbReference>
<dbReference type="InterPro" id="IPR005835">
    <property type="entry name" value="NTP_transferase_dom"/>
</dbReference>
<dbReference type="CDD" id="cd02508">
    <property type="entry name" value="ADP_Glucose_PP"/>
    <property type="match status" value="1"/>
</dbReference>
<evidence type="ECO:0000256" key="1">
    <source>
        <dbReference type="ARBA" id="ARBA00010443"/>
    </source>
</evidence>
<dbReference type="Gene3D" id="2.160.10.10">
    <property type="entry name" value="Hexapeptide repeat proteins"/>
    <property type="match status" value="1"/>
</dbReference>
<evidence type="ECO:0000259" key="4">
    <source>
        <dbReference type="Pfam" id="PF24894"/>
    </source>
</evidence>
<dbReference type="PANTHER" id="PTHR43523">
    <property type="entry name" value="GLUCOSE-1-PHOSPHATE ADENYLYLTRANSFERASE-RELATED"/>
    <property type="match status" value="1"/>
</dbReference>
<evidence type="ECO:0000313" key="6">
    <source>
        <dbReference type="Proteomes" id="UP000051841"/>
    </source>
</evidence>
<dbReference type="InterPro" id="IPR011004">
    <property type="entry name" value="Trimer_LpxA-like_sf"/>
</dbReference>
<dbReference type="InterPro" id="IPR011831">
    <property type="entry name" value="ADP-Glc_PPase"/>
</dbReference>
<dbReference type="Proteomes" id="UP000051841">
    <property type="component" value="Unassembled WGS sequence"/>
</dbReference>
<dbReference type="EMBL" id="JQBL01000030">
    <property type="protein sequence ID" value="KRN48239.1"/>
    <property type="molecule type" value="Genomic_DNA"/>
</dbReference>
<keyword evidence="5" id="KW-0808">Transferase</keyword>
<dbReference type="InterPro" id="IPR029044">
    <property type="entry name" value="Nucleotide-diphossugar_trans"/>
</dbReference>
<keyword evidence="6" id="KW-1185">Reference proteome</keyword>
<dbReference type="AlphaFoldDB" id="A0A0R2H633"/>
<evidence type="ECO:0000256" key="2">
    <source>
        <dbReference type="ARBA" id="ARBA00023056"/>
    </source>
</evidence>
<dbReference type="SUPFAM" id="SSF53448">
    <property type="entry name" value="Nucleotide-diphospho-sugar transferases"/>
    <property type="match status" value="1"/>
</dbReference>
<evidence type="ECO:0000313" key="5">
    <source>
        <dbReference type="EMBL" id="KRN48239.1"/>
    </source>
</evidence>
<dbReference type="Pfam" id="PF00483">
    <property type="entry name" value="NTP_transferase"/>
    <property type="match status" value="1"/>
</dbReference>
<organism evidence="5 6">
    <name type="scientific">Kandleria vitulina DSM 20405</name>
    <dbReference type="NCBI Taxonomy" id="1410657"/>
    <lineage>
        <taxon>Bacteria</taxon>
        <taxon>Bacillati</taxon>
        <taxon>Bacillota</taxon>
        <taxon>Erysipelotrichia</taxon>
        <taxon>Erysipelotrichales</taxon>
        <taxon>Coprobacillaceae</taxon>
        <taxon>Kandleria</taxon>
    </lineage>
</organism>
<dbReference type="InterPro" id="IPR056818">
    <property type="entry name" value="GlmU/GlgC-like_hexapep"/>
</dbReference>
<accession>A0A0R2H633</accession>
<evidence type="ECO:0000259" key="3">
    <source>
        <dbReference type="Pfam" id="PF00483"/>
    </source>
</evidence>
<feature type="domain" description="Nucleotidyl transferase" evidence="3">
    <location>
        <begin position="16"/>
        <end position="235"/>
    </location>
</feature>
<dbReference type="PANTHER" id="PTHR43523:SF6">
    <property type="entry name" value="GLYCOGEN BIOSYNTHESIS PROTEIN GLGD"/>
    <property type="match status" value="1"/>
</dbReference>
<dbReference type="Pfam" id="PF24894">
    <property type="entry name" value="Hexapep_GlmU"/>
    <property type="match status" value="1"/>
</dbReference>
<name>A0A0R2H633_9FIRM</name>
<dbReference type="NCBIfam" id="TIGR02092">
    <property type="entry name" value="glgD"/>
    <property type="match status" value="1"/>
</dbReference>
<keyword evidence="2" id="KW-0320">Glycogen biosynthesis</keyword>
<dbReference type="CDD" id="cd04651">
    <property type="entry name" value="LbH_G1P_AT_C"/>
    <property type="match status" value="1"/>
</dbReference>
<keyword evidence="5" id="KW-0548">Nucleotidyltransferase</keyword>
<comment type="similarity">
    <text evidence="1">Belongs to the bacterial/plant glucose-1-phosphate adenylyltransferase family.</text>
</comment>